<gene>
    <name evidence="1" type="ORF">NBG4_160050</name>
</gene>
<organism evidence="1 2">
    <name type="scientific">Candidatus Sulfobium mesophilum</name>
    <dbReference type="NCBI Taxonomy" id="2016548"/>
    <lineage>
        <taxon>Bacteria</taxon>
        <taxon>Pseudomonadati</taxon>
        <taxon>Nitrospirota</taxon>
        <taxon>Nitrospiria</taxon>
        <taxon>Nitrospirales</taxon>
        <taxon>Nitrospiraceae</taxon>
        <taxon>Candidatus Sulfobium</taxon>
    </lineage>
</organism>
<protein>
    <recommendedName>
        <fullName evidence="3">GAF domain-containing protein</fullName>
    </recommendedName>
</protein>
<proteinExistence type="predicted"/>
<dbReference type="Proteomes" id="UP000245125">
    <property type="component" value="Unassembled WGS sequence"/>
</dbReference>
<reference evidence="2" key="1">
    <citation type="submission" date="2018-03" db="EMBL/GenBank/DDBJ databases">
        <authorList>
            <person name="Zecchin S."/>
        </authorList>
    </citation>
    <scope>NUCLEOTIDE SEQUENCE [LARGE SCALE GENOMIC DNA]</scope>
</reference>
<dbReference type="EMBL" id="OUUY01000060">
    <property type="protein sequence ID" value="SPQ00085.1"/>
    <property type="molecule type" value="Genomic_DNA"/>
</dbReference>
<accession>A0A2U3QFG8</accession>
<evidence type="ECO:0000313" key="1">
    <source>
        <dbReference type="EMBL" id="SPQ00085.1"/>
    </source>
</evidence>
<sequence length="113" mass="12415">MTRLKVPLSKPSVFRGVVENSVAFFGESEDKVLRNYLFETIGEPLSPAIMLLPIKRFGRTAILVYGDFGGKEPVAIQSDLLEILASSSGLVLENALYRKKLSLAVQGRTDENS</sequence>
<dbReference type="AlphaFoldDB" id="A0A2U3QFG8"/>
<evidence type="ECO:0008006" key="3">
    <source>
        <dbReference type="Google" id="ProtNLM"/>
    </source>
</evidence>
<keyword evidence="2" id="KW-1185">Reference proteome</keyword>
<name>A0A2U3QFG8_9BACT</name>
<evidence type="ECO:0000313" key="2">
    <source>
        <dbReference type="Proteomes" id="UP000245125"/>
    </source>
</evidence>